<feature type="region of interest" description="Disordered" evidence="7">
    <location>
        <begin position="1"/>
        <end position="21"/>
    </location>
</feature>
<reference evidence="10" key="1">
    <citation type="submission" date="2025-08" db="UniProtKB">
        <authorList>
            <consortium name="RefSeq"/>
        </authorList>
    </citation>
    <scope>IDENTIFICATION</scope>
</reference>
<gene>
    <name evidence="10" type="primary">LOC110287866</name>
</gene>
<keyword evidence="3" id="KW-0963">Cytoplasm</keyword>
<dbReference type="InterPro" id="IPR000010">
    <property type="entry name" value="Cystatin_dom"/>
</dbReference>
<evidence type="ECO:0000259" key="8">
    <source>
        <dbReference type="SMART" id="SM00043"/>
    </source>
</evidence>
<dbReference type="KEGG" id="mcal:110287866"/>
<dbReference type="FunFam" id="3.10.450.10:FF:000001">
    <property type="entry name" value="Cystatin-A"/>
    <property type="match status" value="1"/>
</dbReference>
<dbReference type="Gene3D" id="3.10.450.10">
    <property type="match status" value="1"/>
</dbReference>
<dbReference type="SMART" id="SM00043">
    <property type="entry name" value="CY"/>
    <property type="match status" value="1"/>
</dbReference>
<comment type="similarity">
    <text evidence="2">Belongs to the cystatin family.</text>
</comment>
<evidence type="ECO:0000313" key="10">
    <source>
        <dbReference type="RefSeq" id="XP_021010031.1"/>
    </source>
</evidence>
<keyword evidence="9" id="KW-1185">Reference proteome</keyword>
<evidence type="ECO:0000256" key="4">
    <source>
        <dbReference type="ARBA" id="ARBA00022690"/>
    </source>
</evidence>
<evidence type="ECO:0000256" key="5">
    <source>
        <dbReference type="ARBA" id="ARBA00022704"/>
    </source>
</evidence>
<dbReference type="Proteomes" id="UP000515126">
    <property type="component" value="Unplaced"/>
</dbReference>
<dbReference type="PANTHER" id="PTHR11414">
    <property type="entry name" value="CYSTATIN FAMILY MEMBER"/>
    <property type="match status" value="1"/>
</dbReference>
<dbReference type="InterPro" id="IPR046350">
    <property type="entry name" value="Cystatin_sf"/>
</dbReference>
<dbReference type="InterPro" id="IPR001713">
    <property type="entry name" value="Prot_inh_stefin"/>
</dbReference>
<evidence type="ECO:0000256" key="1">
    <source>
        <dbReference type="ARBA" id="ARBA00004496"/>
    </source>
</evidence>
<dbReference type="AlphaFoldDB" id="A0A6P5P582"/>
<feature type="domain" description="Cystatin" evidence="8">
    <location>
        <begin position="7"/>
        <end position="103"/>
    </location>
</feature>
<dbReference type="GO" id="GO:0005829">
    <property type="term" value="C:cytosol"/>
    <property type="evidence" value="ECO:0007669"/>
    <property type="project" value="TreeGrafter"/>
</dbReference>
<dbReference type="Pfam" id="PF00031">
    <property type="entry name" value="Cystatin"/>
    <property type="match status" value="1"/>
</dbReference>
<dbReference type="RefSeq" id="XP_021010031.1">
    <property type="nucleotide sequence ID" value="XM_021154372.1"/>
</dbReference>
<dbReference type="GeneID" id="110287866"/>
<name>A0A6P5P582_MUSCR</name>
<evidence type="ECO:0000256" key="7">
    <source>
        <dbReference type="SAM" id="MobiDB-lite"/>
    </source>
</evidence>
<evidence type="ECO:0000313" key="9">
    <source>
        <dbReference type="Proteomes" id="UP000515126"/>
    </source>
</evidence>
<proteinExistence type="inferred from homology"/>
<dbReference type="InterPro" id="IPR018073">
    <property type="entry name" value="Prot_inh_cystat_CS"/>
</dbReference>
<dbReference type="SUPFAM" id="SSF54403">
    <property type="entry name" value="Cystatin/monellin"/>
    <property type="match status" value="1"/>
</dbReference>
<dbReference type="CDD" id="cd00042">
    <property type="entry name" value="CY"/>
    <property type="match status" value="1"/>
</dbReference>
<comment type="subcellular location">
    <subcellularLocation>
        <location evidence="1">Cytoplasm</location>
    </subcellularLocation>
</comment>
<evidence type="ECO:0000256" key="3">
    <source>
        <dbReference type="ARBA" id="ARBA00022490"/>
    </source>
</evidence>
<keyword evidence="5" id="KW-0789">Thiol protease inhibitor</keyword>
<comment type="function">
    <text evidence="6">This is an intracellular thiol proteinase inhibitor.</text>
</comment>
<accession>A0A6P5P582</accession>
<protein>
    <submittedName>
        <fullName evidence="10">Stefin-2-like</fullName>
    </submittedName>
</protein>
<dbReference type="PANTHER" id="PTHR11414:SF20">
    <property type="entry name" value="CYSTATIN-A"/>
    <property type="match status" value="1"/>
</dbReference>
<evidence type="ECO:0000256" key="2">
    <source>
        <dbReference type="ARBA" id="ARBA00009403"/>
    </source>
</evidence>
<dbReference type="PRINTS" id="PR00295">
    <property type="entry name" value="STEFINA"/>
</dbReference>
<dbReference type="GO" id="GO:0004869">
    <property type="term" value="F:cysteine-type endopeptidase inhibitor activity"/>
    <property type="evidence" value="ECO:0007669"/>
    <property type="project" value="UniProtKB-KW"/>
</dbReference>
<organism evidence="9 10">
    <name type="scientific">Mus caroli</name>
    <name type="common">Ryukyu mouse</name>
    <name type="synonym">Ricefield mouse</name>
    <dbReference type="NCBI Taxonomy" id="10089"/>
    <lineage>
        <taxon>Eukaryota</taxon>
        <taxon>Metazoa</taxon>
        <taxon>Chordata</taxon>
        <taxon>Craniata</taxon>
        <taxon>Vertebrata</taxon>
        <taxon>Euteleostomi</taxon>
        <taxon>Mammalia</taxon>
        <taxon>Eutheria</taxon>
        <taxon>Euarchontoglires</taxon>
        <taxon>Glires</taxon>
        <taxon>Rodentia</taxon>
        <taxon>Myomorpha</taxon>
        <taxon>Muroidea</taxon>
        <taxon>Muridae</taxon>
        <taxon>Murinae</taxon>
        <taxon>Mus</taxon>
        <taxon>Mus</taxon>
    </lineage>
</organism>
<sequence>MTEYTGETMGGLSEARPATSEIQEIADKVRPLLEEKTNEKYEKFKAIEYKVQVVQGLNYFIKMDVGRGCYLHINVLSGISSENDLELTGYQTNKAKNDELTYF</sequence>
<evidence type="ECO:0000256" key="6">
    <source>
        <dbReference type="ARBA" id="ARBA00056152"/>
    </source>
</evidence>
<keyword evidence="4" id="KW-0646">Protease inhibitor</keyword>
<dbReference type="PROSITE" id="PS00287">
    <property type="entry name" value="CYSTATIN"/>
    <property type="match status" value="1"/>
</dbReference>